<dbReference type="InterPro" id="IPR007492">
    <property type="entry name" value="LytTR_DNA-bd_dom"/>
</dbReference>
<gene>
    <name evidence="2" type="ORF">ACFS25_09955</name>
</gene>
<dbReference type="SUPFAM" id="SSF52172">
    <property type="entry name" value="CheY-like"/>
    <property type="match status" value="1"/>
</dbReference>
<dbReference type="Proteomes" id="UP001597512">
    <property type="component" value="Unassembled WGS sequence"/>
</dbReference>
<dbReference type="GO" id="GO:0003677">
    <property type="term" value="F:DNA binding"/>
    <property type="evidence" value="ECO:0007669"/>
    <property type="project" value="UniProtKB-KW"/>
</dbReference>
<dbReference type="EMBL" id="JBHUOM010000002">
    <property type="protein sequence ID" value="MFD2934106.1"/>
    <property type="molecule type" value="Genomic_DNA"/>
</dbReference>
<protein>
    <submittedName>
        <fullName evidence="2">LytTR family transcriptional regulator DNA-binding domain-containing protein</fullName>
    </submittedName>
</protein>
<dbReference type="SMART" id="SM00850">
    <property type="entry name" value="LytTR"/>
    <property type="match status" value="1"/>
</dbReference>
<name>A0ABW6AFL9_9BACT</name>
<feature type="domain" description="HTH LytTR-type" evidence="1">
    <location>
        <begin position="51"/>
        <end position="123"/>
    </location>
</feature>
<keyword evidence="2" id="KW-0238">DNA-binding</keyword>
<dbReference type="Gene3D" id="3.40.50.2300">
    <property type="match status" value="1"/>
</dbReference>
<accession>A0ABW6AFL9</accession>
<evidence type="ECO:0000259" key="1">
    <source>
        <dbReference type="PROSITE" id="PS50930"/>
    </source>
</evidence>
<proteinExistence type="predicted"/>
<dbReference type="Pfam" id="PF04397">
    <property type="entry name" value="LytTR"/>
    <property type="match status" value="1"/>
</dbReference>
<evidence type="ECO:0000313" key="2">
    <source>
        <dbReference type="EMBL" id="MFD2934106.1"/>
    </source>
</evidence>
<organism evidence="2 3">
    <name type="scientific">Spirosoma flavum</name>
    <dbReference type="NCBI Taxonomy" id="2048557"/>
    <lineage>
        <taxon>Bacteria</taxon>
        <taxon>Pseudomonadati</taxon>
        <taxon>Bacteroidota</taxon>
        <taxon>Cytophagia</taxon>
        <taxon>Cytophagales</taxon>
        <taxon>Cytophagaceae</taxon>
        <taxon>Spirosoma</taxon>
    </lineage>
</organism>
<evidence type="ECO:0000313" key="3">
    <source>
        <dbReference type="Proteomes" id="UP001597512"/>
    </source>
</evidence>
<dbReference type="InterPro" id="IPR011006">
    <property type="entry name" value="CheY-like_superfamily"/>
</dbReference>
<reference evidence="3" key="1">
    <citation type="journal article" date="2019" name="Int. J. Syst. Evol. Microbiol.">
        <title>The Global Catalogue of Microorganisms (GCM) 10K type strain sequencing project: providing services to taxonomists for standard genome sequencing and annotation.</title>
        <authorList>
            <consortium name="The Broad Institute Genomics Platform"/>
            <consortium name="The Broad Institute Genome Sequencing Center for Infectious Disease"/>
            <person name="Wu L."/>
            <person name="Ma J."/>
        </authorList>
    </citation>
    <scope>NUCLEOTIDE SEQUENCE [LARGE SCALE GENOMIC DNA]</scope>
    <source>
        <strain evidence="3">KCTC 52490</strain>
    </source>
</reference>
<dbReference type="Gene3D" id="2.40.50.1020">
    <property type="entry name" value="LytTr DNA-binding domain"/>
    <property type="match status" value="1"/>
</dbReference>
<sequence>MKNPTNFLNYRLSQRQNATNVLLIHQLLEQPSLLAYFIGADNYAWLQFRSGERRLLAKPLIYFEERLPTFIRIHKTALINPSCVASIHHPPRPKMAGSVRLVDDTELPVSRRRWKDVVQLLQTNCDTVDLANSLLSDRPNPDQEKEDVSPLRVQVIMSGDTLLLTEQCLSELNVPYILQSTKVGAELASALLLSPEKQWPALILIDSRLHWADSILTLQTLKGHARLRAIPVIYLTSPGENMMQAYLLDANSVVAVPEDLTSFIRILKQLVDYWLMTVQLVA</sequence>
<dbReference type="RefSeq" id="WP_381499415.1">
    <property type="nucleotide sequence ID" value="NZ_JBHUOM010000002.1"/>
</dbReference>
<dbReference type="PROSITE" id="PS50930">
    <property type="entry name" value="HTH_LYTTR"/>
    <property type="match status" value="1"/>
</dbReference>
<comment type="caution">
    <text evidence="2">The sequence shown here is derived from an EMBL/GenBank/DDBJ whole genome shotgun (WGS) entry which is preliminary data.</text>
</comment>
<keyword evidence="3" id="KW-1185">Reference proteome</keyword>